<keyword evidence="2" id="KW-1133">Transmembrane helix</keyword>
<dbReference type="AlphaFoldDB" id="A0A8H4PFU7"/>
<evidence type="ECO:0000313" key="3">
    <source>
        <dbReference type="EMBL" id="KAF4468091.1"/>
    </source>
</evidence>
<feature type="region of interest" description="Disordered" evidence="1">
    <location>
        <begin position="230"/>
        <end position="497"/>
    </location>
</feature>
<organism evidence="3 4">
    <name type="scientific">Fusarium albosuccineum</name>
    <dbReference type="NCBI Taxonomy" id="1237068"/>
    <lineage>
        <taxon>Eukaryota</taxon>
        <taxon>Fungi</taxon>
        <taxon>Dikarya</taxon>
        <taxon>Ascomycota</taxon>
        <taxon>Pezizomycotina</taxon>
        <taxon>Sordariomycetes</taxon>
        <taxon>Hypocreomycetidae</taxon>
        <taxon>Hypocreales</taxon>
        <taxon>Nectriaceae</taxon>
        <taxon>Fusarium</taxon>
        <taxon>Fusarium decemcellulare species complex</taxon>
    </lineage>
</organism>
<keyword evidence="2" id="KW-0812">Transmembrane</keyword>
<dbReference type="EMBL" id="JAADYS010000656">
    <property type="protein sequence ID" value="KAF4468091.1"/>
    <property type="molecule type" value="Genomic_DNA"/>
</dbReference>
<keyword evidence="2" id="KW-0472">Membrane</keyword>
<feature type="compositionally biased region" description="Basic and acidic residues" evidence="1">
    <location>
        <begin position="445"/>
        <end position="459"/>
    </location>
</feature>
<feature type="compositionally biased region" description="Basic and acidic residues" evidence="1">
    <location>
        <begin position="485"/>
        <end position="497"/>
    </location>
</feature>
<comment type="caution">
    <text evidence="3">The sequence shown here is derived from an EMBL/GenBank/DDBJ whole genome shotgun (WGS) entry which is preliminary data.</text>
</comment>
<feature type="compositionally biased region" description="Polar residues" evidence="1">
    <location>
        <begin position="468"/>
        <end position="482"/>
    </location>
</feature>
<keyword evidence="4" id="KW-1185">Reference proteome</keyword>
<feature type="compositionally biased region" description="Basic and acidic residues" evidence="1">
    <location>
        <begin position="184"/>
        <end position="193"/>
    </location>
</feature>
<feature type="compositionally biased region" description="Polar residues" evidence="1">
    <location>
        <begin position="425"/>
        <end position="434"/>
    </location>
</feature>
<dbReference type="Proteomes" id="UP000554235">
    <property type="component" value="Unassembled WGS sequence"/>
</dbReference>
<feature type="transmembrane region" description="Helical" evidence="2">
    <location>
        <begin position="198"/>
        <end position="223"/>
    </location>
</feature>
<accession>A0A8H4PFU7</accession>
<name>A0A8H4PFU7_9HYPO</name>
<feature type="region of interest" description="Disordered" evidence="1">
    <location>
        <begin position="114"/>
        <end position="193"/>
    </location>
</feature>
<protein>
    <submittedName>
        <fullName evidence="3">Uncharacterized protein</fullName>
    </submittedName>
</protein>
<evidence type="ECO:0000313" key="4">
    <source>
        <dbReference type="Proteomes" id="UP000554235"/>
    </source>
</evidence>
<feature type="compositionally biased region" description="Polar residues" evidence="1">
    <location>
        <begin position="405"/>
        <end position="415"/>
    </location>
</feature>
<gene>
    <name evidence="3" type="ORF">FALBO_5021</name>
</gene>
<evidence type="ECO:0000256" key="1">
    <source>
        <dbReference type="SAM" id="MobiDB-lite"/>
    </source>
</evidence>
<reference evidence="3 4" key="1">
    <citation type="submission" date="2020-01" db="EMBL/GenBank/DDBJ databases">
        <title>Identification and distribution of gene clusters putatively required for synthesis of sphingolipid metabolism inhibitors in phylogenetically diverse species of the filamentous fungus Fusarium.</title>
        <authorList>
            <person name="Kim H.-S."/>
            <person name="Busman M."/>
            <person name="Brown D.W."/>
            <person name="Divon H."/>
            <person name="Uhlig S."/>
            <person name="Proctor R.H."/>
        </authorList>
    </citation>
    <scope>NUCLEOTIDE SEQUENCE [LARGE SCALE GENOMIC DNA]</scope>
    <source>
        <strain evidence="3 4">NRRL 20459</strain>
    </source>
</reference>
<feature type="compositionally biased region" description="Low complexity" evidence="1">
    <location>
        <begin position="132"/>
        <end position="160"/>
    </location>
</feature>
<evidence type="ECO:0000256" key="2">
    <source>
        <dbReference type="SAM" id="Phobius"/>
    </source>
</evidence>
<dbReference type="OrthoDB" id="5244978at2759"/>
<sequence>MAAHQGLSRLRVRGCSGHGWGFVAPDVQDPPQCINMCRERFLRELLPKDETFERVCEALEDKGHMDREQPFRALYCCDSQLCGVDNLGEGGKDHPGPPKADYICDSESIIGGDPRCQKAQSSNEDENEAPESASSTSTPSSKDATSATSTASETSTTITAQRSMTHTTYSTSSDPSLVASLDPSSRDEDSKDDAGLPLAVKVTIAVIVVVGLAAIAVLVYFLLRRRKRSRRSDLRRQIKHPTSPPPADSPTPLVSPTLSHPDGDGVPLTPPARLRERRFLPTLAEQSLSNSGRRRDQSGFPMSPLCSPTSSNLTPRHEETLRVSSAGHTPAVPMIVMTAPDGGPGKQNKRAASFSSSAVTPPASAQMMPPGYSGGSPPRPPRPRDGPFRILASPGPPPNRALPSTPINRPSTPTKPYSGPEFKGTTISSPTNKPAQGLVLSPEAQELRDMTESYAREGGRSSGGSFTGVMSLSPTKPRNASSPIMEERDLERLGGSY</sequence>
<proteinExistence type="predicted"/>
<feature type="compositionally biased region" description="Polar residues" evidence="1">
    <location>
        <begin position="161"/>
        <end position="175"/>
    </location>
</feature>